<feature type="DNA-binding region" description="H-T-H motif" evidence="2">
    <location>
        <begin position="41"/>
        <end position="60"/>
    </location>
</feature>
<dbReference type="PANTHER" id="PTHR30055:SF226">
    <property type="entry name" value="HTH-TYPE TRANSCRIPTIONAL REGULATOR PKSA"/>
    <property type="match status" value="1"/>
</dbReference>
<protein>
    <submittedName>
        <fullName evidence="5">TetR family transcriptional regulator</fullName>
    </submittedName>
</protein>
<dbReference type="RefSeq" id="WP_153286746.1">
    <property type="nucleotide sequence ID" value="NZ_CP045643.1"/>
</dbReference>
<feature type="domain" description="HTH tetR-type" evidence="4">
    <location>
        <begin position="18"/>
        <end position="78"/>
    </location>
</feature>
<dbReference type="PANTHER" id="PTHR30055">
    <property type="entry name" value="HTH-TYPE TRANSCRIPTIONAL REGULATOR RUTR"/>
    <property type="match status" value="1"/>
</dbReference>
<evidence type="ECO:0000256" key="1">
    <source>
        <dbReference type="ARBA" id="ARBA00023125"/>
    </source>
</evidence>
<dbReference type="KEGG" id="sfy:GFH48_03075"/>
<dbReference type="InterPro" id="IPR036271">
    <property type="entry name" value="Tet_transcr_reg_TetR-rel_C_sf"/>
</dbReference>
<keyword evidence="1 2" id="KW-0238">DNA-binding</keyword>
<dbReference type="EMBL" id="CP045643">
    <property type="protein sequence ID" value="QFZ72376.1"/>
    <property type="molecule type" value="Genomic_DNA"/>
</dbReference>
<dbReference type="InterPro" id="IPR001647">
    <property type="entry name" value="HTH_TetR"/>
</dbReference>
<evidence type="ECO:0000256" key="3">
    <source>
        <dbReference type="SAM" id="MobiDB-lite"/>
    </source>
</evidence>
<gene>
    <name evidence="5" type="ORF">GFH48_03075</name>
</gene>
<name>A0A5Q0L6P5_9ACTN</name>
<proteinExistence type="predicted"/>
<keyword evidence="6" id="KW-1185">Reference proteome</keyword>
<organism evidence="5 6">
    <name type="scientific">Streptomyces fagopyri</name>
    <dbReference type="NCBI Taxonomy" id="2662397"/>
    <lineage>
        <taxon>Bacteria</taxon>
        <taxon>Bacillati</taxon>
        <taxon>Actinomycetota</taxon>
        <taxon>Actinomycetes</taxon>
        <taxon>Kitasatosporales</taxon>
        <taxon>Streptomycetaceae</taxon>
        <taxon>Streptomyces</taxon>
    </lineage>
</organism>
<dbReference type="AlphaFoldDB" id="A0A5Q0L6P5"/>
<dbReference type="Pfam" id="PF00440">
    <property type="entry name" value="TetR_N"/>
    <property type="match status" value="1"/>
</dbReference>
<dbReference type="SUPFAM" id="SSF48498">
    <property type="entry name" value="Tetracyclin repressor-like, C-terminal domain"/>
    <property type="match status" value="1"/>
</dbReference>
<evidence type="ECO:0000256" key="2">
    <source>
        <dbReference type="PROSITE-ProRule" id="PRU00335"/>
    </source>
</evidence>
<accession>A0A5Q0L6P5</accession>
<feature type="region of interest" description="Disordered" evidence="3">
    <location>
        <begin position="194"/>
        <end position="219"/>
    </location>
</feature>
<dbReference type="Gene3D" id="1.10.10.60">
    <property type="entry name" value="Homeodomain-like"/>
    <property type="match status" value="1"/>
</dbReference>
<dbReference type="GO" id="GO:0003700">
    <property type="term" value="F:DNA-binding transcription factor activity"/>
    <property type="evidence" value="ECO:0007669"/>
    <property type="project" value="TreeGrafter"/>
</dbReference>
<dbReference type="SUPFAM" id="SSF46689">
    <property type="entry name" value="Homeodomain-like"/>
    <property type="match status" value="1"/>
</dbReference>
<dbReference type="Gene3D" id="1.10.357.10">
    <property type="entry name" value="Tetracycline Repressor, domain 2"/>
    <property type="match status" value="1"/>
</dbReference>
<dbReference type="GO" id="GO:0000976">
    <property type="term" value="F:transcription cis-regulatory region binding"/>
    <property type="evidence" value="ECO:0007669"/>
    <property type="project" value="TreeGrafter"/>
</dbReference>
<dbReference type="InterPro" id="IPR050109">
    <property type="entry name" value="HTH-type_TetR-like_transc_reg"/>
</dbReference>
<evidence type="ECO:0000313" key="6">
    <source>
        <dbReference type="Proteomes" id="UP000326179"/>
    </source>
</evidence>
<dbReference type="Proteomes" id="UP000326179">
    <property type="component" value="Chromosome"/>
</dbReference>
<evidence type="ECO:0000259" key="4">
    <source>
        <dbReference type="PROSITE" id="PS50977"/>
    </source>
</evidence>
<dbReference type="Pfam" id="PF17920">
    <property type="entry name" value="TetR_C_16"/>
    <property type="match status" value="1"/>
</dbReference>
<dbReference type="PROSITE" id="PS50977">
    <property type="entry name" value="HTH_TETR_2"/>
    <property type="match status" value="1"/>
</dbReference>
<reference evidence="5 6" key="1">
    <citation type="submission" date="2019-10" db="EMBL/GenBank/DDBJ databases">
        <title>A novel species.</title>
        <authorList>
            <person name="Gao J."/>
        </authorList>
    </citation>
    <scope>NUCLEOTIDE SEQUENCE [LARGE SCALE GENOMIC DNA]</scope>
    <source>
        <strain evidence="5 6">QMT-28</strain>
    </source>
</reference>
<dbReference type="InterPro" id="IPR041678">
    <property type="entry name" value="TetR_C_16"/>
</dbReference>
<dbReference type="InterPro" id="IPR009057">
    <property type="entry name" value="Homeodomain-like_sf"/>
</dbReference>
<evidence type="ECO:0000313" key="5">
    <source>
        <dbReference type="EMBL" id="QFZ72376.1"/>
    </source>
</evidence>
<sequence>MPTAQTPPARPRRVRDPELHRRAILDAAARAFAERGYNRATLRDIAQRAGVTHGLVLRHFGSKENLFLAAVPGTRSIEELAEDSGEPLAARIAQEFVRRLENPESTDTFVALMRSATDDEHAAAKLYIAMQQRTDETYRRLLGAHALEHRVPFLAALLVGVTFSRYVIRAGALAEMSTERFTEDLTASVDALLRERPPAGRPAPLGDHRRESGDDPTAG</sequence>
<dbReference type="PRINTS" id="PR00455">
    <property type="entry name" value="HTHTETR"/>
</dbReference>